<dbReference type="PANTHER" id="PTHR22803">
    <property type="entry name" value="MANNOSE, PHOSPHOLIPASE, LECTIN RECEPTOR RELATED"/>
    <property type="match status" value="1"/>
</dbReference>
<proteinExistence type="predicted"/>
<organism evidence="2 3">
    <name type="scientific">Meloidogyne javanica</name>
    <name type="common">Root-knot nematode worm</name>
    <dbReference type="NCBI Taxonomy" id="6303"/>
    <lineage>
        <taxon>Eukaryota</taxon>
        <taxon>Metazoa</taxon>
        <taxon>Ecdysozoa</taxon>
        <taxon>Nematoda</taxon>
        <taxon>Chromadorea</taxon>
        <taxon>Rhabditida</taxon>
        <taxon>Tylenchina</taxon>
        <taxon>Tylenchomorpha</taxon>
        <taxon>Tylenchoidea</taxon>
        <taxon>Meloidogynidae</taxon>
        <taxon>Meloidogyninae</taxon>
        <taxon>Meloidogyne</taxon>
        <taxon>Meloidogyne incognita group</taxon>
    </lineage>
</organism>
<feature type="domain" description="C-type lectin" evidence="1">
    <location>
        <begin position="267"/>
        <end position="374"/>
    </location>
</feature>
<dbReference type="Proteomes" id="UP000887561">
    <property type="component" value="Unplaced"/>
</dbReference>
<dbReference type="CDD" id="cd00037">
    <property type="entry name" value="CLECT"/>
    <property type="match status" value="1"/>
</dbReference>
<dbReference type="WBParaSite" id="scaffold3893_cov236.g7283">
    <property type="protein sequence ID" value="scaffold3893_cov236.g7283"/>
    <property type="gene ID" value="scaffold3893_cov236.g7283"/>
</dbReference>
<dbReference type="Pfam" id="PF00059">
    <property type="entry name" value="Lectin_C"/>
    <property type="match status" value="1"/>
</dbReference>
<protein>
    <submittedName>
        <fullName evidence="3">C-type lectin domain-containing protein</fullName>
    </submittedName>
</protein>
<accession>A0A915MFK7</accession>
<dbReference type="SUPFAM" id="SSF56436">
    <property type="entry name" value="C-type lectin-like"/>
    <property type="match status" value="2"/>
</dbReference>
<evidence type="ECO:0000313" key="2">
    <source>
        <dbReference type="Proteomes" id="UP000887561"/>
    </source>
</evidence>
<reference evidence="3" key="1">
    <citation type="submission" date="2022-11" db="UniProtKB">
        <authorList>
            <consortium name="WormBaseParasite"/>
        </authorList>
    </citation>
    <scope>IDENTIFICATION</scope>
</reference>
<sequence>MTKQNFNVPKVINELNFCRVLSEVDNCQNCLICGTEYCNDGSLVNLSDITRTSVNKFEYKIGEDSNEYPEEIVVNNPYVKTNPTPSTTRQTVKTINEVSTKMPTDEVLRSKSDAAKIVQDSLDSLENLTPTRMELAKDILIEAELRCRSMGAEIVSIHSAEENSFVAKLAAPLLAECQHNPLICAERVPHIDKAHELLDHILRGFWTGLHRSQFFPFYNPAVVQVWSDGSECDYGCYEGEVDCNMKIAPWGNCDPSGTNSSHGHKAALSICHKHDAQVASIHSNEENKITSALAIGQAGGNISACSWIGLHSAKGGSKERFWDDGSSVDYGKHLEPGTLPLTDDISSDDKDNESQHCRECTAINGNGHWKDLNCGANCGAVISINCYANPKTYDDNLVGVTIDWDVGLQKVECNKVTANTGNCMLAFDCVRFENGKNNS</sequence>
<dbReference type="Gene3D" id="3.10.100.10">
    <property type="entry name" value="Mannose-Binding Protein A, subunit A"/>
    <property type="match status" value="2"/>
</dbReference>
<evidence type="ECO:0000313" key="3">
    <source>
        <dbReference type="WBParaSite" id="scaffold3893_cov236.g7283"/>
    </source>
</evidence>
<dbReference type="InterPro" id="IPR016187">
    <property type="entry name" value="CTDL_fold"/>
</dbReference>
<dbReference type="PROSITE" id="PS50041">
    <property type="entry name" value="C_TYPE_LECTIN_2"/>
    <property type="match status" value="1"/>
</dbReference>
<dbReference type="InterPro" id="IPR016186">
    <property type="entry name" value="C-type_lectin-like/link_sf"/>
</dbReference>
<dbReference type="AlphaFoldDB" id="A0A915MFK7"/>
<dbReference type="InterPro" id="IPR001304">
    <property type="entry name" value="C-type_lectin-like"/>
</dbReference>
<name>A0A915MFK7_MELJA</name>
<dbReference type="InterPro" id="IPR050111">
    <property type="entry name" value="C-type_lectin/snaclec_domain"/>
</dbReference>
<keyword evidence="2" id="KW-1185">Reference proteome</keyword>
<evidence type="ECO:0000259" key="1">
    <source>
        <dbReference type="PROSITE" id="PS50041"/>
    </source>
</evidence>